<accession>A0A290XDH2</accession>
<evidence type="ECO:0000313" key="1">
    <source>
        <dbReference type="EMBL" id="ATD67195.1"/>
    </source>
</evidence>
<dbReference type="Proteomes" id="UP000218968">
    <property type="component" value="Chromosome"/>
</dbReference>
<gene>
    <name evidence="1" type="ORF">CNR27_06855</name>
</gene>
<organism evidence="1 2">
    <name type="scientific">Luteimonas chenhongjianii</name>
    <dbReference type="NCBI Taxonomy" id="2006110"/>
    <lineage>
        <taxon>Bacteria</taxon>
        <taxon>Pseudomonadati</taxon>
        <taxon>Pseudomonadota</taxon>
        <taxon>Gammaproteobacteria</taxon>
        <taxon>Lysobacterales</taxon>
        <taxon>Lysobacteraceae</taxon>
        <taxon>Luteimonas</taxon>
    </lineage>
</organism>
<evidence type="ECO:0000313" key="2">
    <source>
        <dbReference type="Proteomes" id="UP000218968"/>
    </source>
</evidence>
<protein>
    <submittedName>
        <fullName evidence="1">Uncharacterized protein</fullName>
    </submittedName>
</protein>
<dbReference type="KEGG" id="lum:CNR27_06855"/>
<sequence length="61" mass="6790">MEPDYRMGLQRRSPSAMRARFDEGTRVAVSVVPTPWRGPDAMFADDVPMPAADGTRLRCPP</sequence>
<reference evidence="2" key="1">
    <citation type="submission" date="2017-09" db="EMBL/GenBank/DDBJ databases">
        <title>Luteimonas liuhanmingii sp.nov., isolated from the intestinal contents of Tibetan Plateau Pika in Yushu, Qinghai Province, China.</title>
        <authorList>
            <person name="Gui Z."/>
        </authorList>
    </citation>
    <scope>NUCLEOTIDE SEQUENCE [LARGE SCALE GENOMIC DNA]</scope>
    <source>
        <strain evidence="2">100111</strain>
    </source>
</reference>
<name>A0A290XDH2_9GAMM</name>
<proteinExistence type="predicted"/>
<dbReference type="AlphaFoldDB" id="A0A290XDH2"/>
<keyword evidence="2" id="KW-1185">Reference proteome</keyword>
<dbReference type="EMBL" id="CP023406">
    <property type="protein sequence ID" value="ATD67195.1"/>
    <property type="molecule type" value="Genomic_DNA"/>
</dbReference>